<dbReference type="Gene3D" id="3.30.1870.10">
    <property type="entry name" value="EreA-like, domain 2"/>
    <property type="match status" value="1"/>
</dbReference>
<dbReference type="InterPro" id="IPR052036">
    <property type="entry name" value="Hydrolase/PRTase-associated"/>
</dbReference>
<dbReference type="Gene3D" id="3.40.1660.10">
    <property type="entry name" value="EreA-like (biosynthetic domain)"/>
    <property type="match status" value="1"/>
</dbReference>
<dbReference type="PANTHER" id="PTHR31299">
    <property type="entry name" value="ESTERASE, PUTATIVE (AFU_ORTHOLOGUE AFUA_1G05850)-RELATED"/>
    <property type="match status" value="1"/>
</dbReference>
<evidence type="ECO:0008006" key="3">
    <source>
        <dbReference type="Google" id="ProtNLM"/>
    </source>
</evidence>
<name>A0AAD5SG12_9FUNG</name>
<dbReference type="CDD" id="cd14728">
    <property type="entry name" value="Ere-like"/>
    <property type="match status" value="1"/>
</dbReference>
<proteinExistence type="predicted"/>
<dbReference type="Gene3D" id="1.20.1440.30">
    <property type="entry name" value="Biosynthetic Protein domain"/>
    <property type="match status" value="1"/>
</dbReference>
<dbReference type="EMBL" id="JADGJD010000133">
    <property type="protein sequence ID" value="KAJ3054507.1"/>
    <property type="molecule type" value="Genomic_DNA"/>
</dbReference>
<keyword evidence="2" id="KW-1185">Reference proteome</keyword>
<dbReference type="PIRSF" id="PIRSF036794">
    <property type="entry name" value="UCP_erythr_ester"/>
    <property type="match status" value="1"/>
</dbReference>
<protein>
    <recommendedName>
        <fullName evidence="3">Erythromycin esterase</fullName>
    </recommendedName>
</protein>
<accession>A0AAD5SG12</accession>
<reference evidence="1" key="1">
    <citation type="submission" date="2020-05" db="EMBL/GenBank/DDBJ databases">
        <title>Phylogenomic resolution of chytrid fungi.</title>
        <authorList>
            <person name="Stajich J.E."/>
            <person name="Amses K."/>
            <person name="Simmons R."/>
            <person name="Seto K."/>
            <person name="Myers J."/>
            <person name="Bonds A."/>
            <person name="Quandt C.A."/>
            <person name="Barry K."/>
            <person name="Liu P."/>
            <person name="Grigoriev I."/>
            <person name="Longcore J.E."/>
            <person name="James T.Y."/>
        </authorList>
    </citation>
    <scope>NUCLEOTIDE SEQUENCE</scope>
    <source>
        <strain evidence="1">JEL0318</strain>
    </source>
</reference>
<dbReference type="PANTHER" id="PTHR31299:SF0">
    <property type="entry name" value="ESTERASE, PUTATIVE (AFU_ORTHOLOGUE AFUA_1G05850)-RELATED"/>
    <property type="match status" value="1"/>
</dbReference>
<comment type="caution">
    <text evidence="1">The sequence shown here is derived from an EMBL/GenBank/DDBJ whole genome shotgun (WGS) entry which is preliminary data.</text>
</comment>
<evidence type="ECO:0000313" key="1">
    <source>
        <dbReference type="EMBL" id="KAJ3054507.1"/>
    </source>
</evidence>
<dbReference type="AlphaFoldDB" id="A0AAD5SG12"/>
<dbReference type="Proteomes" id="UP001212841">
    <property type="component" value="Unassembled WGS sequence"/>
</dbReference>
<gene>
    <name evidence="1" type="ORF">HK097_001630</name>
</gene>
<evidence type="ECO:0000313" key="2">
    <source>
        <dbReference type="Proteomes" id="UP001212841"/>
    </source>
</evidence>
<dbReference type="GO" id="GO:0046677">
    <property type="term" value="P:response to antibiotic"/>
    <property type="evidence" value="ECO:0007669"/>
    <property type="project" value="InterPro"/>
</dbReference>
<dbReference type="Pfam" id="PF05139">
    <property type="entry name" value="Erythro_esteras"/>
    <property type="match status" value="1"/>
</dbReference>
<organism evidence="1 2">
    <name type="scientific">Rhizophlyctis rosea</name>
    <dbReference type="NCBI Taxonomy" id="64517"/>
    <lineage>
        <taxon>Eukaryota</taxon>
        <taxon>Fungi</taxon>
        <taxon>Fungi incertae sedis</taxon>
        <taxon>Chytridiomycota</taxon>
        <taxon>Chytridiomycota incertae sedis</taxon>
        <taxon>Chytridiomycetes</taxon>
        <taxon>Rhizophlyctidales</taxon>
        <taxon>Rhizophlyctidaceae</taxon>
        <taxon>Rhizophlyctis</taxon>
    </lineage>
</organism>
<dbReference type="InterPro" id="IPR014622">
    <property type="entry name" value="UCP036794_erythomycin"/>
</dbReference>
<dbReference type="InterPro" id="IPR007815">
    <property type="entry name" value="Emycin_Estase"/>
</dbReference>
<dbReference type="SUPFAM" id="SSF159501">
    <property type="entry name" value="EreA/ChaN-like"/>
    <property type="match status" value="1"/>
</dbReference>
<sequence length="491" mass="55686">MPAPLGNNPISANAIPVFLNDPKRSYDRLLSAIGDSQFVLIGDGTHGTAEFYKERAYITQRLVQEKGFTVVGVEGDWPDCYRINQYVKGYGKDSSAIETLRDFKRFPLWMWRNDVMVPFIAWMRSYNDAVKRDGRPQQEKVTFHGIDMYSLHKSAETVVQYLEKIDPALAKKAKERYACFDKFGPDTMTYALFTGRGVQKSCQKEVQKVLTDLLNDGYAKVAKGLSDDEDGPQERKWVAMMNALVVSDAEKYYRCMLEEDEKTWNIRDTHMVQVLDELVKHHQSPTGGPAKAIVWAHNSHLGDASATDMGKRRGEINVGQLCREKWGTDKVFNIGFLSNTGTVTAADEWDEPAQNMTLNPSMRDSVEDILYDACGRNMENFMLIMKTKETDGGRKKDVDPAVTRLLSKPLLQRYVGVLYKPATERWSHYSKSELANQRDISNKLMTLCTKTNKKFDACVYLHSTTGITPLDATNHFPDADENVPDTYPFAL</sequence>